<reference evidence="2 3" key="1">
    <citation type="submission" date="2020-08" db="EMBL/GenBank/DDBJ databases">
        <title>Above-ground endophytic microbial communities from plants in different locations in the United States.</title>
        <authorList>
            <person name="Frank C."/>
        </authorList>
    </citation>
    <scope>NUCLEOTIDE SEQUENCE [LARGE SCALE GENOMIC DNA]</scope>
    <source>
        <strain evidence="2 3">WP4_2_2</strain>
    </source>
</reference>
<dbReference type="AlphaFoldDB" id="A0A7W9TU49"/>
<dbReference type="InterPro" id="IPR001387">
    <property type="entry name" value="Cro/C1-type_HTH"/>
</dbReference>
<evidence type="ECO:0000313" key="3">
    <source>
        <dbReference type="Proteomes" id="UP000571554"/>
    </source>
</evidence>
<dbReference type="Pfam" id="PF01381">
    <property type="entry name" value="HTH_3"/>
    <property type="match status" value="1"/>
</dbReference>
<dbReference type="InterPro" id="IPR010982">
    <property type="entry name" value="Lambda_DNA-bd_dom_sf"/>
</dbReference>
<dbReference type="EMBL" id="JACHBW010000002">
    <property type="protein sequence ID" value="MBB6101109.1"/>
    <property type="molecule type" value="Genomic_DNA"/>
</dbReference>
<dbReference type="SUPFAM" id="SSF47413">
    <property type="entry name" value="lambda repressor-like DNA-binding domains"/>
    <property type="match status" value="1"/>
</dbReference>
<feature type="domain" description="HTH cro/C1-type" evidence="1">
    <location>
        <begin position="16"/>
        <end position="70"/>
    </location>
</feature>
<comment type="caution">
    <text evidence="2">The sequence shown here is derived from an EMBL/GenBank/DDBJ whole genome shotgun (WGS) entry which is preliminary data.</text>
</comment>
<accession>A0A7W9TU49</accession>
<dbReference type="CDD" id="cd00093">
    <property type="entry name" value="HTH_XRE"/>
    <property type="match status" value="1"/>
</dbReference>
<name>A0A7W9TU49_9BURK</name>
<proteinExistence type="predicted"/>
<dbReference type="Gene3D" id="1.10.260.40">
    <property type="entry name" value="lambda repressor-like DNA-binding domains"/>
    <property type="match status" value="1"/>
</dbReference>
<dbReference type="SMART" id="SM00530">
    <property type="entry name" value="HTH_XRE"/>
    <property type="match status" value="1"/>
</dbReference>
<evidence type="ECO:0000259" key="1">
    <source>
        <dbReference type="PROSITE" id="PS50943"/>
    </source>
</evidence>
<protein>
    <submittedName>
        <fullName evidence="2">Transcriptional regulator with XRE-family HTH domain</fullName>
    </submittedName>
</protein>
<dbReference type="GO" id="GO:0003677">
    <property type="term" value="F:DNA binding"/>
    <property type="evidence" value="ECO:0007669"/>
    <property type="project" value="InterPro"/>
</dbReference>
<evidence type="ECO:0000313" key="2">
    <source>
        <dbReference type="EMBL" id="MBB6101109.1"/>
    </source>
</evidence>
<keyword evidence="3" id="KW-1185">Reference proteome</keyword>
<sequence>MNEKDEEFFIELGKRIAGARRACGMTQQDLADMLGIAQQTLAHYEVGRSRIPASLLPALTERLLISFEELLCRPAARSAGKASPLSRLQRQLNAIEQLPRTKQHFVSEMLDTILAQRVK</sequence>
<dbReference type="PROSITE" id="PS50943">
    <property type="entry name" value="HTH_CROC1"/>
    <property type="match status" value="1"/>
</dbReference>
<dbReference type="Proteomes" id="UP000571554">
    <property type="component" value="Unassembled WGS sequence"/>
</dbReference>
<dbReference type="RefSeq" id="WP_183722136.1">
    <property type="nucleotide sequence ID" value="NZ_JACHBW010000002.1"/>
</dbReference>
<organism evidence="2 3">
    <name type="scientific">Paraburkholderia bannensis</name>
    <dbReference type="NCBI Taxonomy" id="765414"/>
    <lineage>
        <taxon>Bacteria</taxon>
        <taxon>Pseudomonadati</taxon>
        <taxon>Pseudomonadota</taxon>
        <taxon>Betaproteobacteria</taxon>
        <taxon>Burkholderiales</taxon>
        <taxon>Burkholderiaceae</taxon>
        <taxon>Paraburkholderia</taxon>
    </lineage>
</organism>
<gene>
    <name evidence="2" type="ORF">F4827_000935</name>
</gene>